<feature type="signal peptide" evidence="6">
    <location>
        <begin position="1"/>
        <end position="30"/>
    </location>
</feature>
<dbReference type="Pfam" id="PF13145">
    <property type="entry name" value="Rotamase_2"/>
    <property type="match status" value="1"/>
</dbReference>
<evidence type="ECO:0000313" key="8">
    <source>
        <dbReference type="EMBL" id="MBB5048293.1"/>
    </source>
</evidence>
<comment type="similarity">
    <text evidence="1">Belongs to the PpiC/parvulin rotamase family.</text>
</comment>
<evidence type="ECO:0000256" key="1">
    <source>
        <dbReference type="ARBA" id="ARBA00007656"/>
    </source>
</evidence>
<dbReference type="SUPFAM" id="SSF54534">
    <property type="entry name" value="FKBP-like"/>
    <property type="match status" value="1"/>
</dbReference>
<dbReference type="Gene3D" id="3.10.50.40">
    <property type="match status" value="1"/>
</dbReference>
<feature type="domain" description="PpiC" evidence="7">
    <location>
        <begin position="190"/>
        <end position="289"/>
    </location>
</feature>
<keyword evidence="5" id="KW-0697">Rotamase</keyword>
<evidence type="ECO:0000256" key="4">
    <source>
        <dbReference type="ARBA" id="ARBA00031484"/>
    </source>
</evidence>
<dbReference type="InterPro" id="IPR000297">
    <property type="entry name" value="PPIase_PpiC"/>
</dbReference>
<keyword evidence="5 8" id="KW-0413">Isomerase</keyword>
<name>A0A7W7Z5B5_9BRAD</name>
<dbReference type="PROSITE" id="PS50198">
    <property type="entry name" value="PPIC_PPIASE_2"/>
    <property type="match status" value="1"/>
</dbReference>
<dbReference type="AlphaFoldDB" id="A0A7W7Z5B5"/>
<accession>A0A7W7Z5B5</accession>
<evidence type="ECO:0000256" key="3">
    <source>
        <dbReference type="ARBA" id="ARBA00030642"/>
    </source>
</evidence>
<dbReference type="Proteomes" id="UP000542353">
    <property type="component" value="Unassembled WGS sequence"/>
</dbReference>
<keyword evidence="9" id="KW-1185">Reference proteome</keyword>
<keyword evidence="6" id="KW-0732">Signal</keyword>
<protein>
    <recommendedName>
        <fullName evidence="2">Parvulin-like PPIase</fullName>
    </recommendedName>
    <alternativeName>
        <fullName evidence="3">Peptidyl-prolyl cis-trans isomerase plp</fullName>
    </alternativeName>
    <alternativeName>
        <fullName evidence="4">Rotamase plp</fullName>
    </alternativeName>
</protein>
<dbReference type="InterPro" id="IPR027304">
    <property type="entry name" value="Trigger_fact/SurA_dom_sf"/>
</dbReference>
<dbReference type="PANTHER" id="PTHR47245">
    <property type="entry name" value="PEPTIDYLPROLYL ISOMERASE"/>
    <property type="match status" value="1"/>
</dbReference>
<organism evidence="8 9">
    <name type="scientific">Rhodopseudomonas rhenobacensis</name>
    <dbReference type="NCBI Taxonomy" id="87461"/>
    <lineage>
        <taxon>Bacteria</taxon>
        <taxon>Pseudomonadati</taxon>
        <taxon>Pseudomonadota</taxon>
        <taxon>Alphaproteobacteria</taxon>
        <taxon>Hyphomicrobiales</taxon>
        <taxon>Nitrobacteraceae</taxon>
        <taxon>Rhodopseudomonas</taxon>
    </lineage>
</organism>
<sequence>MTMSPFTTSTVACVAVIAALAGASGGSAQAQTAPPVANAAPARPVPAKPVAAAQPAAAVQQRPQAVAVKPVGVKAATDVVARVGDNELTADDLRAQISALAPNDRAVLAKDPGQLSQVVRMLLANQLVLDEVADKKWEQRPEVVAQLNRVRESALVELYLQSVSAPPSNFPTEDELQKVYDANRGQLVVPRQYQLSQIFIASAKDADKASEDRARKKLDDIQKKLKAAGADFAAIAGDDSDAKGSVDLGMIPETQIIPEIRAHIVGLAKGAVSDPVRLDDGWHILKLTDTKASYTRTLLEVREQLVQQLRKERAGVMRRGYLAELLKQHPPVLNELALSNLLDNSSK</sequence>
<proteinExistence type="inferred from homology"/>
<dbReference type="InterPro" id="IPR050245">
    <property type="entry name" value="PrsA_foldase"/>
</dbReference>
<evidence type="ECO:0000256" key="6">
    <source>
        <dbReference type="SAM" id="SignalP"/>
    </source>
</evidence>
<evidence type="ECO:0000313" key="9">
    <source>
        <dbReference type="Proteomes" id="UP000542353"/>
    </source>
</evidence>
<dbReference type="PANTHER" id="PTHR47245:SF3">
    <property type="entry name" value="PEPTIDYL-PROLYL CIS-TRANS ISOMERASE, PPIC-TYPE-RELATED"/>
    <property type="match status" value="1"/>
</dbReference>
<evidence type="ECO:0000256" key="2">
    <source>
        <dbReference type="ARBA" id="ARBA00018370"/>
    </source>
</evidence>
<dbReference type="SUPFAM" id="SSF109998">
    <property type="entry name" value="Triger factor/SurA peptide-binding domain-like"/>
    <property type="match status" value="1"/>
</dbReference>
<dbReference type="InterPro" id="IPR046357">
    <property type="entry name" value="PPIase_dom_sf"/>
</dbReference>
<feature type="chain" id="PRO_5031334749" description="Parvulin-like PPIase" evidence="6">
    <location>
        <begin position="31"/>
        <end position="347"/>
    </location>
</feature>
<dbReference type="RefSeq" id="WP_184258894.1">
    <property type="nucleotide sequence ID" value="NZ_JACHIH010000019.1"/>
</dbReference>
<evidence type="ECO:0000259" key="7">
    <source>
        <dbReference type="PROSITE" id="PS50198"/>
    </source>
</evidence>
<comment type="caution">
    <text evidence="8">The sequence shown here is derived from an EMBL/GenBank/DDBJ whole genome shotgun (WGS) entry which is preliminary data.</text>
</comment>
<reference evidence="8 9" key="1">
    <citation type="submission" date="2020-08" db="EMBL/GenBank/DDBJ databases">
        <title>Genomic Encyclopedia of Type Strains, Phase IV (KMG-IV): sequencing the most valuable type-strain genomes for metagenomic binning, comparative biology and taxonomic classification.</title>
        <authorList>
            <person name="Goeker M."/>
        </authorList>
    </citation>
    <scope>NUCLEOTIDE SEQUENCE [LARGE SCALE GENOMIC DNA]</scope>
    <source>
        <strain evidence="8 9">DSM 12706</strain>
    </source>
</reference>
<evidence type="ECO:0000256" key="5">
    <source>
        <dbReference type="PROSITE-ProRule" id="PRU00278"/>
    </source>
</evidence>
<dbReference type="EMBL" id="JACHIH010000019">
    <property type="protein sequence ID" value="MBB5048293.1"/>
    <property type="molecule type" value="Genomic_DNA"/>
</dbReference>
<gene>
    <name evidence="8" type="ORF">HNR60_003056</name>
</gene>
<dbReference type="GO" id="GO:0003755">
    <property type="term" value="F:peptidyl-prolyl cis-trans isomerase activity"/>
    <property type="evidence" value="ECO:0007669"/>
    <property type="project" value="UniProtKB-KW"/>
</dbReference>